<dbReference type="SUPFAM" id="SSF55729">
    <property type="entry name" value="Acyl-CoA N-acyltransferases (Nat)"/>
    <property type="match status" value="2"/>
</dbReference>
<dbReference type="InterPro" id="IPR038740">
    <property type="entry name" value="BioF2-like_GNAT_dom"/>
</dbReference>
<dbReference type="Gene3D" id="3.40.630.30">
    <property type="match status" value="2"/>
</dbReference>
<comment type="similarity">
    <text evidence="1">Belongs to the FemABX family.</text>
</comment>
<dbReference type="PANTHER" id="PTHR36174">
    <property type="entry name" value="LIPID II:GLYCINE GLYCYLTRANSFERASE"/>
    <property type="match status" value="1"/>
</dbReference>
<dbReference type="EMBL" id="FRBT01000004">
    <property type="protein sequence ID" value="SHM17811.1"/>
    <property type="molecule type" value="Genomic_DNA"/>
</dbReference>
<evidence type="ECO:0000256" key="3">
    <source>
        <dbReference type="ARBA" id="ARBA00022960"/>
    </source>
</evidence>
<dbReference type="PROSITE" id="PS51191">
    <property type="entry name" value="FEMABX"/>
    <property type="match status" value="1"/>
</dbReference>
<protein>
    <submittedName>
        <fullName evidence="8">Lipid II:glycine glycyltransferase (Peptidoglycan interpeptide bridge formation enzyme)</fullName>
    </submittedName>
</protein>
<keyword evidence="4" id="KW-0573">Peptidoglycan synthesis</keyword>
<dbReference type="Pfam" id="PF13480">
    <property type="entry name" value="Acetyltransf_6"/>
    <property type="match status" value="1"/>
</dbReference>
<evidence type="ECO:0000256" key="6">
    <source>
        <dbReference type="ARBA" id="ARBA00023316"/>
    </source>
</evidence>
<dbReference type="GO" id="GO:0008360">
    <property type="term" value="P:regulation of cell shape"/>
    <property type="evidence" value="ECO:0007669"/>
    <property type="project" value="UniProtKB-KW"/>
</dbReference>
<evidence type="ECO:0000259" key="7">
    <source>
        <dbReference type="Pfam" id="PF13480"/>
    </source>
</evidence>
<keyword evidence="6" id="KW-0961">Cell wall biogenesis/degradation</keyword>
<evidence type="ECO:0000256" key="2">
    <source>
        <dbReference type="ARBA" id="ARBA00022679"/>
    </source>
</evidence>
<keyword evidence="9" id="KW-1185">Reference proteome</keyword>
<dbReference type="PANTHER" id="PTHR36174:SF1">
    <property type="entry name" value="LIPID II:GLYCINE GLYCYLTRANSFERASE"/>
    <property type="match status" value="1"/>
</dbReference>
<name>A0A1M7GNQ1_9FLAO</name>
<dbReference type="Proteomes" id="UP000184028">
    <property type="component" value="Unassembled WGS sequence"/>
</dbReference>
<keyword evidence="2 8" id="KW-0808">Transferase</keyword>
<gene>
    <name evidence="8" type="ORF">SAMN05444484_104283</name>
</gene>
<dbReference type="RefSeq" id="WP_068843859.1">
    <property type="nucleotide sequence ID" value="NZ_FRBT01000004.1"/>
</dbReference>
<dbReference type="GO" id="GO:0071555">
    <property type="term" value="P:cell wall organization"/>
    <property type="evidence" value="ECO:0007669"/>
    <property type="project" value="UniProtKB-KW"/>
</dbReference>
<dbReference type="InterPro" id="IPR003447">
    <property type="entry name" value="FEMABX"/>
</dbReference>
<proteinExistence type="inferred from homology"/>
<accession>A0A1M7GNQ1</accession>
<dbReference type="OrthoDB" id="1112315at2"/>
<dbReference type="InterPro" id="IPR050644">
    <property type="entry name" value="PG_Glycine_Bridge_Synth"/>
</dbReference>
<dbReference type="STRING" id="946677.SAMN05444484_104283"/>
<dbReference type="GO" id="GO:0016755">
    <property type="term" value="F:aminoacyltransferase activity"/>
    <property type="evidence" value="ECO:0007669"/>
    <property type="project" value="InterPro"/>
</dbReference>
<evidence type="ECO:0000256" key="1">
    <source>
        <dbReference type="ARBA" id="ARBA00009943"/>
    </source>
</evidence>
<reference evidence="9" key="1">
    <citation type="submission" date="2016-11" db="EMBL/GenBank/DDBJ databases">
        <authorList>
            <person name="Varghese N."/>
            <person name="Submissions S."/>
        </authorList>
    </citation>
    <scope>NUCLEOTIDE SEQUENCE [LARGE SCALE GENOMIC DNA]</scope>
    <source>
        <strain evidence="9">DSM 24724</strain>
    </source>
</reference>
<keyword evidence="3" id="KW-0133">Cell shape</keyword>
<evidence type="ECO:0000256" key="4">
    <source>
        <dbReference type="ARBA" id="ARBA00022984"/>
    </source>
</evidence>
<evidence type="ECO:0000313" key="8">
    <source>
        <dbReference type="EMBL" id="SHM17811.1"/>
    </source>
</evidence>
<keyword evidence="5" id="KW-0012">Acyltransferase</keyword>
<evidence type="ECO:0000313" key="9">
    <source>
        <dbReference type="Proteomes" id="UP000184028"/>
    </source>
</evidence>
<dbReference type="InterPro" id="IPR016181">
    <property type="entry name" value="Acyl_CoA_acyltransferase"/>
</dbReference>
<sequence length="360" mass="42115">MDIFFTKDIKWLEKWDEFVFLNDRGSHLIFSDWLQSYESYGFDFEIGICLDNGKIIGGFGAIIAKVFFFKFYILPHGPIFLDNFENNLSFLLKEIRLRAKEINCCYLQYSLPFSENNNIKSYTYDLNLKKEIGILEKKGSLFKYIYSSYGINWLNFDQAETSDELLKRFTVQTRRNINLAYRKKIEIAYPVTEEDCKIAYNLIEKNAKSGNYSVRAFKDFRKTILSLIDKKRAFLLTISVNNEIKGAAFVVNCGNYLSYISGGTNKDELGSNVGYAIHWELIKKSYDLGYKGYNISMGGSLGVQNFKSKFLAKSISFEDPHYYLILKPIYFKTYLFVEKYFKPYKSQISKILSFLMKRKK</sequence>
<evidence type="ECO:0000256" key="5">
    <source>
        <dbReference type="ARBA" id="ARBA00023315"/>
    </source>
</evidence>
<organism evidence="8 9">
    <name type="scientific">Flavobacterium chilense</name>
    <dbReference type="NCBI Taxonomy" id="946677"/>
    <lineage>
        <taxon>Bacteria</taxon>
        <taxon>Pseudomonadati</taxon>
        <taxon>Bacteroidota</taxon>
        <taxon>Flavobacteriia</taxon>
        <taxon>Flavobacteriales</taxon>
        <taxon>Flavobacteriaceae</taxon>
        <taxon>Flavobacterium</taxon>
    </lineage>
</organism>
<dbReference type="GO" id="GO:0009252">
    <property type="term" value="P:peptidoglycan biosynthetic process"/>
    <property type="evidence" value="ECO:0007669"/>
    <property type="project" value="UniProtKB-KW"/>
</dbReference>
<dbReference type="AlphaFoldDB" id="A0A1M7GNQ1"/>
<feature type="domain" description="BioF2-like acetyltransferase" evidence="7">
    <location>
        <begin position="192"/>
        <end position="298"/>
    </location>
</feature>